<dbReference type="PANTHER" id="PTHR31845:SF10">
    <property type="entry name" value="ZN(II)2CYS6 TRANSCRIPTION FACTOR (EUROFUNG)"/>
    <property type="match status" value="1"/>
</dbReference>
<evidence type="ECO:0000313" key="6">
    <source>
        <dbReference type="EMBL" id="KAF2652369.1"/>
    </source>
</evidence>
<dbReference type="EMBL" id="MU004403">
    <property type="protein sequence ID" value="KAF2652369.1"/>
    <property type="molecule type" value="Genomic_DNA"/>
</dbReference>
<name>A0A6A6SXA9_9PLEO</name>
<gene>
    <name evidence="6" type="ORF">K491DRAFT_577449</name>
</gene>
<feature type="non-terminal residue" evidence="6">
    <location>
        <position position="1"/>
    </location>
</feature>
<dbReference type="GO" id="GO:0005634">
    <property type="term" value="C:nucleus"/>
    <property type="evidence" value="ECO:0007669"/>
    <property type="project" value="UniProtKB-SubCell"/>
</dbReference>
<sequence length="338" mass="38759">SVYEPVAAGALDHDYAEFLFHQFRDSVMPHFPFVVIDASVSVDSLRQQQPFLFHAIMAVMTYATPSIQDVLNEELQKQIASRIFIQGHKSLEILQGLLVHVAWYHYLHDPKKQQLGTILQLCVAQVLDLGLSRNRNSKLERSPEEKRAYLGTYYMNSVYAQTWRKCNTLPHSKFMVQCYQSLSTKPEYPSDTLIAPMIQSSELMCRVCEHFSYNDIPNADIKGQMMLESATSSFCSEMERIKDSVPMEHRKHTTLDLRFDLLCICIHECSLHSALWPSHNTSGIMMTAARSKMLHRTMQAVKSYLDAILALDDASLFHLTLPSWCGWFYSHVINCKVV</sequence>
<dbReference type="PANTHER" id="PTHR31845">
    <property type="entry name" value="FINGER DOMAIN PROTEIN, PUTATIVE-RELATED"/>
    <property type="match status" value="1"/>
</dbReference>
<evidence type="ECO:0008006" key="8">
    <source>
        <dbReference type="Google" id="ProtNLM"/>
    </source>
</evidence>
<feature type="non-terminal residue" evidence="6">
    <location>
        <position position="338"/>
    </location>
</feature>
<keyword evidence="2" id="KW-0805">Transcription regulation</keyword>
<evidence type="ECO:0000313" key="7">
    <source>
        <dbReference type="Proteomes" id="UP000799324"/>
    </source>
</evidence>
<reference evidence="6" key="1">
    <citation type="journal article" date="2020" name="Stud. Mycol.">
        <title>101 Dothideomycetes genomes: a test case for predicting lifestyles and emergence of pathogens.</title>
        <authorList>
            <person name="Haridas S."/>
            <person name="Albert R."/>
            <person name="Binder M."/>
            <person name="Bloem J."/>
            <person name="Labutti K."/>
            <person name="Salamov A."/>
            <person name="Andreopoulos B."/>
            <person name="Baker S."/>
            <person name="Barry K."/>
            <person name="Bills G."/>
            <person name="Bluhm B."/>
            <person name="Cannon C."/>
            <person name="Castanera R."/>
            <person name="Culley D."/>
            <person name="Daum C."/>
            <person name="Ezra D."/>
            <person name="Gonzalez J."/>
            <person name="Henrissat B."/>
            <person name="Kuo A."/>
            <person name="Liang C."/>
            <person name="Lipzen A."/>
            <person name="Lutzoni F."/>
            <person name="Magnuson J."/>
            <person name="Mondo S."/>
            <person name="Nolan M."/>
            <person name="Ohm R."/>
            <person name="Pangilinan J."/>
            <person name="Park H.-J."/>
            <person name="Ramirez L."/>
            <person name="Alfaro M."/>
            <person name="Sun H."/>
            <person name="Tritt A."/>
            <person name="Yoshinaga Y."/>
            <person name="Zwiers L.-H."/>
            <person name="Turgeon B."/>
            <person name="Goodwin S."/>
            <person name="Spatafora J."/>
            <person name="Crous P."/>
            <person name="Grigoriev I."/>
        </authorList>
    </citation>
    <scope>NUCLEOTIDE SEQUENCE</scope>
    <source>
        <strain evidence="6">CBS 122681</strain>
    </source>
</reference>
<dbReference type="AlphaFoldDB" id="A0A6A6SXA9"/>
<dbReference type="CDD" id="cd12148">
    <property type="entry name" value="fungal_TF_MHR"/>
    <property type="match status" value="1"/>
</dbReference>
<evidence type="ECO:0000256" key="4">
    <source>
        <dbReference type="ARBA" id="ARBA00023163"/>
    </source>
</evidence>
<comment type="subcellular location">
    <subcellularLocation>
        <location evidence="1">Nucleus</location>
    </subcellularLocation>
</comment>
<dbReference type="GO" id="GO:0000981">
    <property type="term" value="F:DNA-binding transcription factor activity, RNA polymerase II-specific"/>
    <property type="evidence" value="ECO:0007669"/>
    <property type="project" value="TreeGrafter"/>
</dbReference>
<evidence type="ECO:0000256" key="2">
    <source>
        <dbReference type="ARBA" id="ARBA00023015"/>
    </source>
</evidence>
<keyword evidence="4" id="KW-0804">Transcription</keyword>
<dbReference type="InterPro" id="IPR051089">
    <property type="entry name" value="prtT"/>
</dbReference>
<accession>A0A6A6SXA9</accession>
<keyword evidence="3" id="KW-0238">DNA-binding</keyword>
<evidence type="ECO:0000256" key="3">
    <source>
        <dbReference type="ARBA" id="ARBA00023125"/>
    </source>
</evidence>
<dbReference type="OrthoDB" id="5226580at2759"/>
<keyword evidence="7" id="KW-1185">Reference proteome</keyword>
<proteinExistence type="predicted"/>
<keyword evidence="5" id="KW-0539">Nucleus</keyword>
<organism evidence="6 7">
    <name type="scientific">Lophiostoma macrostomum CBS 122681</name>
    <dbReference type="NCBI Taxonomy" id="1314788"/>
    <lineage>
        <taxon>Eukaryota</taxon>
        <taxon>Fungi</taxon>
        <taxon>Dikarya</taxon>
        <taxon>Ascomycota</taxon>
        <taxon>Pezizomycotina</taxon>
        <taxon>Dothideomycetes</taxon>
        <taxon>Pleosporomycetidae</taxon>
        <taxon>Pleosporales</taxon>
        <taxon>Lophiostomataceae</taxon>
        <taxon>Lophiostoma</taxon>
    </lineage>
</organism>
<evidence type="ECO:0000256" key="5">
    <source>
        <dbReference type="ARBA" id="ARBA00023242"/>
    </source>
</evidence>
<protein>
    <recommendedName>
        <fullName evidence="8">Transcription factor domain-containing protein</fullName>
    </recommendedName>
</protein>
<dbReference type="GO" id="GO:0000976">
    <property type="term" value="F:transcription cis-regulatory region binding"/>
    <property type="evidence" value="ECO:0007669"/>
    <property type="project" value="TreeGrafter"/>
</dbReference>
<evidence type="ECO:0000256" key="1">
    <source>
        <dbReference type="ARBA" id="ARBA00004123"/>
    </source>
</evidence>
<dbReference type="Proteomes" id="UP000799324">
    <property type="component" value="Unassembled WGS sequence"/>
</dbReference>